<reference evidence="1 2" key="1">
    <citation type="journal article" date="2023" name="Int. J. Mol. Sci.">
        <title>De Novo Assembly and Annotation of 11 Diverse Shrub Willow (Salix) Genomes Reveals Novel Gene Organization in Sex-Linked Regions.</title>
        <authorList>
            <person name="Hyden B."/>
            <person name="Feng K."/>
            <person name="Yates T.B."/>
            <person name="Jawdy S."/>
            <person name="Cereghino C."/>
            <person name="Smart L.B."/>
            <person name="Muchero W."/>
        </authorList>
    </citation>
    <scope>NUCLEOTIDE SEQUENCE [LARGE SCALE GENOMIC DNA]</scope>
    <source>
        <tissue evidence="1">Shoot tip</tissue>
    </source>
</reference>
<comment type="caution">
    <text evidence="1">The sequence shown here is derived from an EMBL/GenBank/DDBJ whole genome shotgun (WGS) entry which is preliminary data.</text>
</comment>
<accession>A0AAD6KQ23</accession>
<dbReference type="EMBL" id="JAPFFJ010000005">
    <property type="protein sequence ID" value="KAJ6426397.1"/>
    <property type="molecule type" value="Genomic_DNA"/>
</dbReference>
<gene>
    <name evidence="1" type="ORF">OIU84_022081</name>
</gene>
<evidence type="ECO:0000313" key="1">
    <source>
        <dbReference type="EMBL" id="KAJ6426397.1"/>
    </source>
</evidence>
<dbReference type="AlphaFoldDB" id="A0AAD6KQ23"/>
<sequence length="69" mass="8221">MLENSKQIILICIVEECQAPPKQEAWLLISIMQTCFRDSSRVAIWYITKMFWLKLEERHTCYIIKEAVS</sequence>
<dbReference type="Proteomes" id="UP001162972">
    <property type="component" value="Chromosome 1"/>
</dbReference>
<name>A0AAD6KQ23_9ROSI</name>
<keyword evidence="2" id="KW-1185">Reference proteome</keyword>
<protein>
    <submittedName>
        <fullName evidence="1">Uncharacterized protein</fullName>
    </submittedName>
</protein>
<proteinExistence type="predicted"/>
<organism evidence="1 2">
    <name type="scientific">Salix udensis</name>
    <dbReference type="NCBI Taxonomy" id="889485"/>
    <lineage>
        <taxon>Eukaryota</taxon>
        <taxon>Viridiplantae</taxon>
        <taxon>Streptophyta</taxon>
        <taxon>Embryophyta</taxon>
        <taxon>Tracheophyta</taxon>
        <taxon>Spermatophyta</taxon>
        <taxon>Magnoliopsida</taxon>
        <taxon>eudicotyledons</taxon>
        <taxon>Gunneridae</taxon>
        <taxon>Pentapetalae</taxon>
        <taxon>rosids</taxon>
        <taxon>fabids</taxon>
        <taxon>Malpighiales</taxon>
        <taxon>Salicaceae</taxon>
        <taxon>Saliceae</taxon>
        <taxon>Salix</taxon>
    </lineage>
</organism>
<evidence type="ECO:0000313" key="2">
    <source>
        <dbReference type="Proteomes" id="UP001162972"/>
    </source>
</evidence>